<dbReference type="Gene3D" id="1.20.120.1020">
    <property type="entry name" value="Prion-inhibition and propagation, HeLo domain"/>
    <property type="match status" value="1"/>
</dbReference>
<keyword evidence="1" id="KW-0175">Coiled coil</keyword>
<dbReference type="PROSITE" id="PS50127">
    <property type="entry name" value="UBC_2"/>
    <property type="match status" value="1"/>
</dbReference>
<dbReference type="SUPFAM" id="SSF54495">
    <property type="entry name" value="UBC-like"/>
    <property type="match status" value="1"/>
</dbReference>
<protein>
    <submittedName>
        <fullName evidence="4">Ubiquitin-conjugating enzyme E2-16 kDa</fullName>
    </submittedName>
</protein>
<organism evidence="4 5">
    <name type="scientific">Apiospora hydei</name>
    <dbReference type="NCBI Taxonomy" id="1337664"/>
    <lineage>
        <taxon>Eukaryota</taxon>
        <taxon>Fungi</taxon>
        <taxon>Dikarya</taxon>
        <taxon>Ascomycota</taxon>
        <taxon>Pezizomycotina</taxon>
        <taxon>Sordariomycetes</taxon>
        <taxon>Xylariomycetidae</taxon>
        <taxon>Amphisphaeriales</taxon>
        <taxon>Apiosporaceae</taxon>
        <taxon>Apiospora</taxon>
    </lineage>
</organism>
<dbReference type="SMART" id="SM00212">
    <property type="entry name" value="UBCc"/>
    <property type="match status" value="1"/>
</dbReference>
<feature type="domain" description="UBC core" evidence="3">
    <location>
        <begin position="372"/>
        <end position="540"/>
    </location>
</feature>
<dbReference type="InterPro" id="IPR038305">
    <property type="entry name" value="HeLo_sf"/>
</dbReference>
<dbReference type="Proteomes" id="UP001433268">
    <property type="component" value="Unassembled WGS sequence"/>
</dbReference>
<dbReference type="Gene3D" id="3.10.110.10">
    <property type="entry name" value="Ubiquitin Conjugating Enzyme"/>
    <property type="match status" value="1"/>
</dbReference>
<dbReference type="InterPro" id="IPR000608">
    <property type="entry name" value="UBC"/>
</dbReference>
<keyword evidence="5" id="KW-1185">Reference proteome</keyword>
<feature type="coiled-coil region" evidence="1">
    <location>
        <begin position="182"/>
        <end position="209"/>
    </location>
</feature>
<feature type="region of interest" description="Disordered" evidence="2">
    <location>
        <begin position="541"/>
        <end position="571"/>
    </location>
</feature>
<dbReference type="InterPro" id="IPR016135">
    <property type="entry name" value="UBQ-conjugating_enzyme/RWD"/>
</dbReference>
<evidence type="ECO:0000259" key="3">
    <source>
        <dbReference type="PROSITE" id="PS50127"/>
    </source>
</evidence>
<dbReference type="EMBL" id="JAQQWN010000008">
    <property type="protein sequence ID" value="KAK8071397.1"/>
    <property type="molecule type" value="Genomic_DNA"/>
</dbReference>
<dbReference type="RefSeq" id="XP_066665205.1">
    <property type="nucleotide sequence ID" value="XM_066815915.1"/>
</dbReference>
<gene>
    <name evidence="4" type="ORF">PG997_011600</name>
</gene>
<dbReference type="GeneID" id="92048975"/>
<evidence type="ECO:0000313" key="4">
    <source>
        <dbReference type="EMBL" id="KAK8071397.1"/>
    </source>
</evidence>
<name>A0ABR1VJS7_9PEZI</name>
<dbReference type="InterPro" id="IPR029498">
    <property type="entry name" value="HeLo_dom"/>
</dbReference>
<dbReference type="Pfam" id="PF00179">
    <property type="entry name" value="UQ_con"/>
    <property type="match status" value="1"/>
</dbReference>
<dbReference type="Pfam" id="PF14479">
    <property type="entry name" value="HeLo"/>
    <property type="match status" value="1"/>
</dbReference>
<evidence type="ECO:0000256" key="2">
    <source>
        <dbReference type="SAM" id="MobiDB-lite"/>
    </source>
</evidence>
<sequence>MAEVAGLALGVLGIAGLFTSCIENFDIVVRAKDFGDDFDHFCTRLSLERVRLALWGETLGLMPSWPDQKPQVPYNHAIDREDIQPSIVACLCQLLDLLTRADVITERYALDCTPLSTQAYSQEVTQTPRGMLVLRDSFQKFKERIRKNQKQKSVWKVTRWSIHDCAQFEALVDKVHKLLDGLESITNALGVLERQRERLLEEVDSESDAQSLSLLQDIGSSKSAPVVLRAVSETASIRLTILSGDSQSYFTAKTGQTGSNRRALSLRKKELISRASWEGDPSINQSEDAVVVGDVQMEEQQIDRLSISETPHVSPEYESSDLHDSVPQQQRWISALLASRPDVKHTPVFSPSDSHYGQAIDLFRASDEHKYGKISGLLANSGNIHRAAIPFISAVPIDDALDKILACIEGPPGTPYQGGIFWITVWIEEFQPPAMRFHTRIYHPNIDHTGKICADYAGWWQSAKMLNKDTGRSSLRHNLPWFSEHATNQYSLGALLVALCGLLASPNIEDPLVPEIAEKYVTDYDGYCSAARLYTHRYAGSSRPSEKDLSFSHPSHPTEDSPSCEAPDFDESKTKKVTSSIGCKYIEGSMHAVKAWVANGWDGLFKFCLSSLILPQPYQMLELIARALETPSMLRGASENSKKAYKASL</sequence>
<reference evidence="4 5" key="1">
    <citation type="submission" date="2023-01" db="EMBL/GenBank/DDBJ databases">
        <title>Analysis of 21 Apiospora genomes using comparative genomics revels a genus with tremendous synthesis potential of carbohydrate active enzymes and secondary metabolites.</title>
        <authorList>
            <person name="Sorensen T."/>
        </authorList>
    </citation>
    <scope>NUCLEOTIDE SEQUENCE [LARGE SCALE GENOMIC DNA]</scope>
    <source>
        <strain evidence="4 5">CBS 114990</strain>
    </source>
</reference>
<comment type="caution">
    <text evidence="4">The sequence shown here is derived from an EMBL/GenBank/DDBJ whole genome shotgun (WGS) entry which is preliminary data.</text>
</comment>
<proteinExistence type="predicted"/>
<evidence type="ECO:0000313" key="5">
    <source>
        <dbReference type="Proteomes" id="UP001433268"/>
    </source>
</evidence>
<accession>A0ABR1VJS7</accession>
<dbReference type="PANTHER" id="PTHR24068">
    <property type="entry name" value="UBIQUITIN-CONJUGATING ENZYME E2"/>
    <property type="match status" value="1"/>
</dbReference>
<evidence type="ECO:0000256" key="1">
    <source>
        <dbReference type="SAM" id="Coils"/>
    </source>
</evidence>